<proteinExistence type="predicted"/>
<name>A0ABS8DWY0_9GAMM</name>
<dbReference type="PANTHER" id="PTHR33931:SF2">
    <property type="entry name" value="HOLIN-LIKE PROTEIN CIDA"/>
    <property type="match status" value="1"/>
</dbReference>
<feature type="transmembrane region" description="Helical" evidence="6">
    <location>
        <begin position="84"/>
        <end position="107"/>
    </location>
</feature>
<keyword evidence="4 6" id="KW-1133">Transmembrane helix</keyword>
<evidence type="ECO:0000256" key="5">
    <source>
        <dbReference type="ARBA" id="ARBA00023136"/>
    </source>
</evidence>
<evidence type="ECO:0000256" key="2">
    <source>
        <dbReference type="ARBA" id="ARBA00022475"/>
    </source>
</evidence>
<dbReference type="RefSeq" id="WP_227391398.1">
    <property type="nucleotide sequence ID" value="NZ_JBHSCJ010000011.1"/>
</dbReference>
<gene>
    <name evidence="7" type="ORF">GEV37_16600</name>
</gene>
<evidence type="ECO:0000256" key="1">
    <source>
        <dbReference type="ARBA" id="ARBA00004651"/>
    </source>
</evidence>
<evidence type="ECO:0000256" key="3">
    <source>
        <dbReference type="ARBA" id="ARBA00022692"/>
    </source>
</evidence>
<dbReference type="Proteomes" id="UP001319882">
    <property type="component" value="Unassembled WGS sequence"/>
</dbReference>
<feature type="transmembrane region" description="Helical" evidence="6">
    <location>
        <begin position="58"/>
        <end position="78"/>
    </location>
</feature>
<dbReference type="InterPro" id="IPR005538">
    <property type="entry name" value="LrgA/CidA"/>
</dbReference>
<keyword evidence="2" id="KW-1003">Cell membrane</keyword>
<feature type="transmembrane region" description="Helical" evidence="6">
    <location>
        <begin position="27"/>
        <end position="46"/>
    </location>
</feature>
<reference evidence="7 8" key="1">
    <citation type="journal article" date="2021" name="Sci. Rep.">
        <title>Genome analysis of a halophilic bacterium Halomonas malpeensis YU-PRIM-29(T) reveals its exopolysaccharide and pigment producing capabilities.</title>
        <authorList>
            <person name="Athmika"/>
            <person name="Ghate S.D."/>
            <person name="Arun A.B."/>
            <person name="Rao S.S."/>
            <person name="Kumar S.T.A."/>
            <person name="Kandiyil M.K."/>
            <person name="Saptami K."/>
            <person name="Rekha P.D."/>
        </authorList>
    </citation>
    <scope>NUCLEOTIDE SEQUENCE [LARGE SCALE GENOMIC DNA]</scope>
    <source>
        <strain evidence="8">prim 29</strain>
    </source>
</reference>
<dbReference type="Pfam" id="PF03788">
    <property type="entry name" value="LrgA"/>
    <property type="match status" value="1"/>
</dbReference>
<evidence type="ECO:0000313" key="7">
    <source>
        <dbReference type="EMBL" id="MCB8890734.1"/>
    </source>
</evidence>
<organism evidence="7 8">
    <name type="scientific">Vreelandella malpeensis</name>
    <dbReference type="NCBI Taxonomy" id="1172368"/>
    <lineage>
        <taxon>Bacteria</taxon>
        <taxon>Pseudomonadati</taxon>
        <taxon>Pseudomonadota</taxon>
        <taxon>Gammaproteobacteria</taxon>
        <taxon>Oceanospirillales</taxon>
        <taxon>Halomonadaceae</taxon>
        <taxon>Vreelandella</taxon>
    </lineage>
</organism>
<evidence type="ECO:0000256" key="6">
    <source>
        <dbReference type="SAM" id="Phobius"/>
    </source>
</evidence>
<comment type="subcellular location">
    <subcellularLocation>
        <location evidence="1">Cell membrane</location>
        <topology evidence="1">Multi-pass membrane protein</topology>
    </subcellularLocation>
</comment>
<keyword evidence="8" id="KW-1185">Reference proteome</keyword>
<evidence type="ECO:0000256" key="4">
    <source>
        <dbReference type="ARBA" id="ARBA00022989"/>
    </source>
</evidence>
<dbReference type="PANTHER" id="PTHR33931">
    <property type="entry name" value="HOLIN-LIKE PROTEIN CIDA-RELATED"/>
    <property type="match status" value="1"/>
</dbReference>
<sequence>MPALTGFLWLIGYYLIGEGVIHLSGLPVSAGVVGMLALTATLIVLGRVPASLGAAAQPLIAMLAMLIMPGVVGVFFILDELAGQWWIILGALILGTLASVATTLWLLKRLMENRHAR</sequence>
<keyword evidence="5 6" id="KW-0472">Membrane</keyword>
<evidence type="ECO:0000313" key="8">
    <source>
        <dbReference type="Proteomes" id="UP001319882"/>
    </source>
</evidence>
<accession>A0ABS8DWY0</accession>
<protein>
    <submittedName>
        <fullName evidence="7">CidA/LrgA family protein</fullName>
    </submittedName>
</protein>
<comment type="caution">
    <text evidence="7">The sequence shown here is derived from an EMBL/GenBank/DDBJ whole genome shotgun (WGS) entry which is preliminary data.</text>
</comment>
<dbReference type="EMBL" id="WHVL01000010">
    <property type="protein sequence ID" value="MCB8890734.1"/>
    <property type="molecule type" value="Genomic_DNA"/>
</dbReference>
<keyword evidence="3 6" id="KW-0812">Transmembrane</keyword>